<comment type="similarity">
    <text evidence="2">Belongs to the Fur family.</text>
</comment>
<dbReference type="Gene3D" id="1.10.10.10">
    <property type="entry name" value="Winged helix-like DNA-binding domain superfamily/Winged helix DNA-binding domain"/>
    <property type="match status" value="1"/>
</dbReference>
<evidence type="ECO:0000256" key="10">
    <source>
        <dbReference type="ARBA" id="ARBA00023163"/>
    </source>
</evidence>
<dbReference type="PANTHER" id="PTHR33202">
    <property type="entry name" value="ZINC UPTAKE REGULATION PROTEIN"/>
    <property type="match status" value="1"/>
</dbReference>
<evidence type="ECO:0000313" key="14">
    <source>
        <dbReference type="Proteomes" id="UP000571817"/>
    </source>
</evidence>
<evidence type="ECO:0000256" key="4">
    <source>
        <dbReference type="ARBA" id="ARBA00022491"/>
    </source>
</evidence>
<keyword evidence="5 11" id="KW-0479">Metal-binding</keyword>
<evidence type="ECO:0000256" key="2">
    <source>
        <dbReference type="ARBA" id="ARBA00007957"/>
    </source>
</evidence>
<dbReference type="InterPro" id="IPR036388">
    <property type="entry name" value="WH-like_DNA-bd_sf"/>
</dbReference>
<evidence type="ECO:0000256" key="11">
    <source>
        <dbReference type="PIRSR" id="PIRSR602481-1"/>
    </source>
</evidence>
<keyword evidence="8" id="KW-0805">Transcription regulation</keyword>
<keyword evidence="10" id="KW-0804">Transcription</keyword>
<dbReference type="InterPro" id="IPR043135">
    <property type="entry name" value="Fur_C"/>
</dbReference>
<comment type="caution">
    <text evidence="13">The sequence shown here is derived from an EMBL/GenBank/DDBJ whole genome shotgun (WGS) entry which is preliminary data.</text>
</comment>
<organism evidence="13 14">
    <name type="scientific">Allobranchiibius huperziae</name>
    <dbReference type="NCBI Taxonomy" id="1874116"/>
    <lineage>
        <taxon>Bacteria</taxon>
        <taxon>Bacillati</taxon>
        <taxon>Actinomycetota</taxon>
        <taxon>Actinomycetes</taxon>
        <taxon>Micrococcales</taxon>
        <taxon>Dermacoccaceae</taxon>
        <taxon>Allobranchiibius</taxon>
    </lineage>
</organism>
<reference evidence="13 14" key="1">
    <citation type="submission" date="2020-07" db="EMBL/GenBank/DDBJ databases">
        <title>Sequencing the genomes of 1000 actinobacteria strains.</title>
        <authorList>
            <person name="Klenk H.-P."/>
        </authorList>
    </citation>
    <scope>NUCLEOTIDE SEQUENCE [LARGE SCALE GENOMIC DNA]</scope>
    <source>
        <strain evidence="13 14">DSM 29531</strain>
    </source>
</reference>
<accession>A0A853DA88</accession>
<evidence type="ECO:0000256" key="5">
    <source>
        <dbReference type="ARBA" id="ARBA00022723"/>
    </source>
</evidence>
<evidence type="ECO:0000256" key="9">
    <source>
        <dbReference type="ARBA" id="ARBA00023125"/>
    </source>
</evidence>
<evidence type="ECO:0000256" key="8">
    <source>
        <dbReference type="ARBA" id="ARBA00023015"/>
    </source>
</evidence>
<dbReference type="EMBL" id="JACCFW010000001">
    <property type="protein sequence ID" value="NYJ74406.1"/>
    <property type="molecule type" value="Genomic_DNA"/>
</dbReference>
<dbReference type="GO" id="GO:0000976">
    <property type="term" value="F:transcription cis-regulatory region binding"/>
    <property type="evidence" value="ECO:0007669"/>
    <property type="project" value="TreeGrafter"/>
</dbReference>
<dbReference type="GO" id="GO:0005737">
    <property type="term" value="C:cytoplasm"/>
    <property type="evidence" value="ECO:0007669"/>
    <property type="project" value="UniProtKB-SubCell"/>
</dbReference>
<keyword evidence="9" id="KW-0238">DNA-binding</keyword>
<dbReference type="InterPro" id="IPR002481">
    <property type="entry name" value="FUR"/>
</dbReference>
<evidence type="ECO:0000256" key="12">
    <source>
        <dbReference type="SAM" id="MobiDB-lite"/>
    </source>
</evidence>
<dbReference type="Pfam" id="PF01475">
    <property type="entry name" value="FUR"/>
    <property type="match status" value="1"/>
</dbReference>
<evidence type="ECO:0000256" key="1">
    <source>
        <dbReference type="ARBA" id="ARBA00004496"/>
    </source>
</evidence>
<feature type="binding site" evidence="11">
    <location>
        <position position="129"/>
    </location>
    <ligand>
        <name>Zn(2+)</name>
        <dbReference type="ChEBI" id="CHEBI:29105"/>
    </ligand>
</feature>
<dbReference type="CDD" id="cd07153">
    <property type="entry name" value="Fur_like"/>
    <property type="match status" value="1"/>
</dbReference>
<protein>
    <submittedName>
        <fullName evidence="13">Fur family ferric uptake transcriptional regulator</fullName>
    </submittedName>
</protein>
<evidence type="ECO:0000256" key="3">
    <source>
        <dbReference type="ARBA" id="ARBA00022490"/>
    </source>
</evidence>
<feature type="binding site" evidence="11">
    <location>
        <position position="89"/>
    </location>
    <ligand>
        <name>Zn(2+)</name>
        <dbReference type="ChEBI" id="CHEBI:29105"/>
    </ligand>
</feature>
<proteinExistence type="inferred from homology"/>
<sequence length="156" mass="16704">MKLRAAQLRVTAPRVAVLEELSSRPHADADDLVMAVRERLGSVSVQAVYDVLRALTAAGLVRRIEPAGHPARYETRTGDNHHHVVCRSCGAVGDVDCAVGPAPCLEASNPDGFTIDEAEVIYWGHCSECRDDVPGNDESSDPRSSRHPGTPGSQVP</sequence>
<dbReference type="Proteomes" id="UP000571817">
    <property type="component" value="Unassembled WGS sequence"/>
</dbReference>
<gene>
    <name evidence="13" type="ORF">HNR15_001369</name>
</gene>
<name>A0A853DA88_9MICO</name>
<keyword evidence="4" id="KW-0678">Repressor</keyword>
<evidence type="ECO:0000256" key="6">
    <source>
        <dbReference type="ARBA" id="ARBA00022833"/>
    </source>
</evidence>
<dbReference type="AlphaFoldDB" id="A0A853DA88"/>
<dbReference type="Gene3D" id="3.30.1490.190">
    <property type="match status" value="1"/>
</dbReference>
<feature type="binding site" evidence="11">
    <location>
        <position position="86"/>
    </location>
    <ligand>
        <name>Zn(2+)</name>
        <dbReference type="ChEBI" id="CHEBI:29105"/>
    </ligand>
</feature>
<dbReference type="SUPFAM" id="SSF46785">
    <property type="entry name" value="Winged helix' DNA-binding domain"/>
    <property type="match status" value="1"/>
</dbReference>
<feature type="region of interest" description="Disordered" evidence="12">
    <location>
        <begin position="132"/>
        <end position="156"/>
    </location>
</feature>
<evidence type="ECO:0000313" key="13">
    <source>
        <dbReference type="EMBL" id="NYJ74406.1"/>
    </source>
</evidence>
<dbReference type="GO" id="GO:0003700">
    <property type="term" value="F:DNA-binding transcription factor activity"/>
    <property type="evidence" value="ECO:0007669"/>
    <property type="project" value="InterPro"/>
</dbReference>
<feature type="binding site" evidence="11">
    <location>
        <position position="126"/>
    </location>
    <ligand>
        <name>Zn(2+)</name>
        <dbReference type="ChEBI" id="CHEBI:29105"/>
    </ligand>
</feature>
<dbReference type="GO" id="GO:1900376">
    <property type="term" value="P:regulation of secondary metabolite biosynthetic process"/>
    <property type="evidence" value="ECO:0007669"/>
    <property type="project" value="TreeGrafter"/>
</dbReference>
<dbReference type="PANTHER" id="PTHR33202:SF18">
    <property type="entry name" value="TRANSCRIPTIONAL REGULATOR FURA"/>
    <property type="match status" value="1"/>
</dbReference>
<keyword evidence="3" id="KW-0963">Cytoplasm</keyword>
<comment type="subcellular location">
    <subcellularLocation>
        <location evidence="1">Cytoplasm</location>
    </subcellularLocation>
</comment>
<dbReference type="GO" id="GO:0008270">
    <property type="term" value="F:zinc ion binding"/>
    <property type="evidence" value="ECO:0007669"/>
    <property type="project" value="TreeGrafter"/>
</dbReference>
<keyword evidence="6 11" id="KW-0862">Zinc</keyword>
<dbReference type="InterPro" id="IPR036390">
    <property type="entry name" value="WH_DNA-bd_sf"/>
</dbReference>
<keyword evidence="7" id="KW-0408">Iron</keyword>
<dbReference type="GO" id="GO:0045892">
    <property type="term" value="P:negative regulation of DNA-templated transcription"/>
    <property type="evidence" value="ECO:0007669"/>
    <property type="project" value="TreeGrafter"/>
</dbReference>
<evidence type="ECO:0000256" key="7">
    <source>
        <dbReference type="ARBA" id="ARBA00023004"/>
    </source>
</evidence>
<comment type="cofactor">
    <cofactor evidence="11">
        <name>Zn(2+)</name>
        <dbReference type="ChEBI" id="CHEBI:29105"/>
    </cofactor>
    <text evidence="11">Binds 1 zinc ion per subunit.</text>
</comment>
<keyword evidence="14" id="KW-1185">Reference proteome</keyword>